<evidence type="ECO:0000313" key="2">
    <source>
        <dbReference type="Proteomes" id="UP001551675"/>
    </source>
</evidence>
<dbReference type="Proteomes" id="UP001551675">
    <property type="component" value="Unassembled WGS sequence"/>
</dbReference>
<proteinExistence type="predicted"/>
<organism evidence="1 2">
    <name type="scientific">Microtetraspora glauca</name>
    <dbReference type="NCBI Taxonomy" id="1996"/>
    <lineage>
        <taxon>Bacteria</taxon>
        <taxon>Bacillati</taxon>
        <taxon>Actinomycetota</taxon>
        <taxon>Actinomycetes</taxon>
        <taxon>Streptosporangiales</taxon>
        <taxon>Streptosporangiaceae</taxon>
        <taxon>Microtetraspora</taxon>
    </lineage>
</organism>
<keyword evidence="2" id="KW-1185">Reference proteome</keyword>
<dbReference type="EMBL" id="JBFALK010000012">
    <property type="protein sequence ID" value="MEV0971462.1"/>
    <property type="molecule type" value="Genomic_DNA"/>
</dbReference>
<dbReference type="RefSeq" id="WP_061254132.1">
    <property type="nucleotide sequence ID" value="NZ_JBFALK010000012.1"/>
</dbReference>
<accession>A0ABV3GIK9</accession>
<name>A0ABV3GIK9_MICGL</name>
<protein>
    <submittedName>
        <fullName evidence="1">Uncharacterized protein</fullName>
    </submittedName>
</protein>
<gene>
    <name evidence="1" type="ORF">AB0I59_22810</name>
</gene>
<evidence type="ECO:0000313" key="1">
    <source>
        <dbReference type="EMBL" id="MEV0971462.1"/>
    </source>
</evidence>
<comment type="caution">
    <text evidence="1">The sequence shown here is derived from an EMBL/GenBank/DDBJ whole genome shotgun (WGS) entry which is preliminary data.</text>
</comment>
<sequence>MAFIEKNMRPLDPVVVGGRPYKRYHVDLPGHEIEPEVEKAAYEFLPRLVPMPADDSPAGWIVLHRGADTGAYLLAYTWAWDNVVEVHTAAAGQPAVGCPDEDPSHFVPETRRWAGCVWELPALEYERAAWVRHMFVPNTPDLDGYLADSRSEGPVGL</sequence>
<reference evidence="1 2" key="1">
    <citation type="submission" date="2024-06" db="EMBL/GenBank/DDBJ databases">
        <title>The Natural Products Discovery Center: Release of the First 8490 Sequenced Strains for Exploring Actinobacteria Biosynthetic Diversity.</title>
        <authorList>
            <person name="Kalkreuter E."/>
            <person name="Kautsar S.A."/>
            <person name="Yang D."/>
            <person name="Bader C.D."/>
            <person name="Teijaro C.N."/>
            <person name="Fluegel L."/>
            <person name="Davis C.M."/>
            <person name="Simpson J.R."/>
            <person name="Lauterbach L."/>
            <person name="Steele A.D."/>
            <person name="Gui C."/>
            <person name="Meng S."/>
            <person name="Li G."/>
            <person name="Viehrig K."/>
            <person name="Ye F."/>
            <person name="Su P."/>
            <person name="Kiefer A.F."/>
            <person name="Nichols A."/>
            <person name="Cepeda A.J."/>
            <person name="Yan W."/>
            <person name="Fan B."/>
            <person name="Jiang Y."/>
            <person name="Adhikari A."/>
            <person name="Zheng C.-J."/>
            <person name="Schuster L."/>
            <person name="Cowan T.M."/>
            <person name="Smanski M.J."/>
            <person name="Chevrette M.G."/>
            <person name="De Carvalho L.P.S."/>
            <person name="Shen B."/>
        </authorList>
    </citation>
    <scope>NUCLEOTIDE SEQUENCE [LARGE SCALE GENOMIC DNA]</scope>
    <source>
        <strain evidence="1 2">NPDC050100</strain>
    </source>
</reference>